<proteinExistence type="predicted"/>
<evidence type="ECO:0000313" key="1">
    <source>
        <dbReference type="EMBL" id="MPY30723.1"/>
    </source>
</evidence>
<evidence type="ECO:0000313" key="2">
    <source>
        <dbReference type="Proteomes" id="UP000325849"/>
    </source>
</evidence>
<gene>
    <name evidence="1" type="ORF">FNH09_05155</name>
</gene>
<name>A0A5N8V6B3_9ACTN</name>
<dbReference type="AlphaFoldDB" id="A0A5N8V6B3"/>
<evidence type="ECO:0008006" key="3">
    <source>
        <dbReference type="Google" id="ProtNLM"/>
    </source>
</evidence>
<protein>
    <recommendedName>
        <fullName evidence="3">Secreted protein</fullName>
    </recommendedName>
</protein>
<organism evidence="1 2">
    <name type="scientific">Streptomyces adustus</name>
    <dbReference type="NCBI Taxonomy" id="1609272"/>
    <lineage>
        <taxon>Bacteria</taxon>
        <taxon>Bacillati</taxon>
        <taxon>Actinomycetota</taxon>
        <taxon>Actinomycetes</taxon>
        <taxon>Kitasatosporales</taxon>
        <taxon>Streptomycetaceae</taxon>
        <taxon>Streptomyces</taxon>
    </lineage>
</organism>
<dbReference type="EMBL" id="VJZD01000012">
    <property type="protein sequence ID" value="MPY30723.1"/>
    <property type="molecule type" value="Genomic_DNA"/>
</dbReference>
<sequence>MTFSGSTRGNTEASPKTVTPVDNWIPPACWYEPMTAEEFAASMEKAYDSVVNDPRQPGYAKAGQGQYREIYKDGKYKNYNLDEKNRGSWWVAAQDHSRLNESGAWACDELPFWVERGGTPLMKNTATPRILAELAYNRIQLPDTVVSLAPAHATKVNLPTWVWLDTAKFKEVSVTATLNAGGINIQAITTARPISLKLEPGTLDAKTFPPSGECVEDADGSIGERYSRGNANDTPPCGIEYFRSSIDGNFRLRAVLTWKITWKGTGDAGGNLPNGTFGKDQDIAVEEIQAINR</sequence>
<reference evidence="1 2" key="1">
    <citation type="submission" date="2019-07" db="EMBL/GenBank/DDBJ databases">
        <title>New species of Amycolatopsis and Streptomyces.</title>
        <authorList>
            <person name="Duangmal K."/>
            <person name="Teo W.F.A."/>
            <person name="Lipun K."/>
        </authorList>
    </citation>
    <scope>NUCLEOTIDE SEQUENCE [LARGE SCALE GENOMIC DNA]</scope>
    <source>
        <strain evidence="1 2">NBRC 109810</strain>
    </source>
</reference>
<accession>A0A5N8V6B3</accession>
<dbReference type="Proteomes" id="UP000325849">
    <property type="component" value="Unassembled WGS sequence"/>
</dbReference>
<comment type="caution">
    <text evidence="1">The sequence shown here is derived from an EMBL/GenBank/DDBJ whole genome shotgun (WGS) entry which is preliminary data.</text>
</comment>
<keyword evidence="2" id="KW-1185">Reference proteome</keyword>